<feature type="compositionally biased region" description="Basic and acidic residues" evidence="1">
    <location>
        <begin position="105"/>
        <end position="145"/>
    </location>
</feature>
<evidence type="ECO:0000313" key="4">
    <source>
        <dbReference type="Proteomes" id="UP001187192"/>
    </source>
</evidence>
<keyword evidence="2" id="KW-0812">Transmembrane</keyword>
<sequence>MDKGNFKESERVTKEREFEEECYILLVLVTAGIAVLMACLKRVLVVFLLEEWRAWVFLFLNLVLLAILFTSTLSKSKESQDCPKESNAEVKIERNKKVKKQHSKCWSEHEKSEVESEESEKISEKSSSRNGGDDRIARTEDKAEAEAEAEAEPPRLSKKELNERAEAFIVMFKQHLVIGMISN</sequence>
<keyword evidence="2" id="KW-0472">Membrane</keyword>
<gene>
    <name evidence="3" type="ORF">TIFTF001_011628</name>
</gene>
<feature type="transmembrane region" description="Helical" evidence="2">
    <location>
        <begin position="54"/>
        <end position="74"/>
    </location>
</feature>
<evidence type="ECO:0000256" key="1">
    <source>
        <dbReference type="SAM" id="MobiDB-lite"/>
    </source>
</evidence>
<evidence type="ECO:0000313" key="3">
    <source>
        <dbReference type="EMBL" id="GMN42415.1"/>
    </source>
</evidence>
<comment type="caution">
    <text evidence="3">The sequence shown here is derived from an EMBL/GenBank/DDBJ whole genome shotgun (WGS) entry which is preliminary data.</text>
</comment>
<name>A0AA88D306_FICCA</name>
<dbReference type="AlphaFoldDB" id="A0AA88D306"/>
<dbReference type="PANTHER" id="PTHR35997:SF5">
    <property type="entry name" value="OS09G0539700 PROTEIN"/>
    <property type="match status" value="1"/>
</dbReference>
<feature type="transmembrane region" description="Helical" evidence="2">
    <location>
        <begin position="21"/>
        <end position="48"/>
    </location>
</feature>
<dbReference type="PANTHER" id="PTHR35997">
    <property type="entry name" value="COTTON FIBER PROTEIN-RELATED"/>
    <property type="match status" value="1"/>
</dbReference>
<keyword evidence="2" id="KW-1133">Transmembrane helix</keyword>
<feature type="region of interest" description="Disordered" evidence="1">
    <location>
        <begin position="93"/>
        <end position="160"/>
    </location>
</feature>
<evidence type="ECO:0000256" key="2">
    <source>
        <dbReference type="SAM" id="Phobius"/>
    </source>
</evidence>
<evidence type="ECO:0008006" key="5">
    <source>
        <dbReference type="Google" id="ProtNLM"/>
    </source>
</evidence>
<organism evidence="3 4">
    <name type="scientific">Ficus carica</name>
    <name type="common">Common fig</name>
    <dbReference type="NCBI Taxonomy" id="3494"/>
    <lineage>
        <taxon>Eukaryota</taxon>
        <taxon>Viridiplantae</taxon>
        <taxon>Streptophyta</taxon>
        <taxon>Embryophyta</taxon>
        <taxon>Tracheophyta</taxon>
        <taxon>Spermatophyta</taxon>
        <taxon>Magnoliopsida</taxon>
        <taxon>eudicotyledons</taxon>
        <taxon>Gunneridae</taxon>
        <taxon>Pentapetalae</taxon>
        <taxon>rosids</taxon>
        <taxon>fabids</taxon>
        <taxon>Rosales</taxon>
        <taxon>Moraceae</taxon>
        <taxon>Ficeae</taxon>
        <taxon>Ficus</taxon>
    </lineage>
</organism>
<accession>A0AA88D306</accession>
<dbReference type="EMBL" id="BTGU01000014">
    <property type="protein sequence ID" value="GMN42415.1"/>
    <property type="molecule type" value="Genomic_DNA"/>
</dbReference>
<dbReference type="Proteomes" id="UP001187192">
    <property type="component" value="Unassembled WGS sequence"/>
</dbReference>
<keyword evidence="4" id="KW-1185">Reference proteome</keyword>
<proteinExistence type="predicted"/>
<reference evidence="3" key="1">
    <citation type="submission" date="2023-07" db="EMBL/GenBank/DDBJ databases">
        <title>draft genome sequence of fig (Ficus carica).</title>
        <authorList>
            <person name="Takahashi T."/>
            <person name="Nishimura K."/>
        </authorList>
    </citation>
    <scope>NUCLEOTIDE SEQUENCE</scope>
</reference>
<protein>
    <recommendedName>
        <fullName evidence="5">Transmembrane protein</fullName>
    </recommendedName>
</protein>